<keyword evidence="3" id="KW-0747">Spliceosome</keyword>
<evidence type="ECO:0000256" key="1">
    <source>
        <dbReference type="ARBA" id="ARBA00010506"/>
    </source>
</evidence>
<dbReference type="SMART" id="SM00717">
    <property type="entry name" value="SANT"/>
    <property type="match status" value="2"/>
</dbReference>
<dbReference type="PANTHER" id="PTHR45885:SF1">
    <property type="entry name" value="CELL DIVISION CYCLE 5-LIKE PROTEIN"/>
    <property type="match status" value="1"/>
</dbReference>
<dbReference type="Pfam" id="PF11831">
    <property type="entry name" value="Myb_Cef"/>
    <property type="match status" value="1"/>
</dbReference>
<keyword evidence="11" id="KW-0131">Cell cycle</keyword>
<feature type="compositionally biased region" description="Polar residues" evidence="13">
    <location>
        <begin position="898"/>
        <end position="918"/>
    </location>
</feature>
<dbReference type="GO" id="GO:0006281">
    <property type="term" value="P:DNA repair"/>
    <property type="evidence" value="ECO:0007669"/>
    <property type="project" value="UniProtKB-KW"/>
</dbReference>
<feature type="region of interest" description="Disordered" evidence="13">
    <location>
        <begin position="113"/>
        <end position="150"/>
    </location>
</feature>
<keyword evidence="17" id="KW-1185">Reference proteome</keyword>
<reference evidence="16" key="1">
    <citation type="submission" date="2020-10" db="EMBL/GenBank/DDBJ databases">
        <authorList>
            <person name="Han B."/>
            <person name="Lu T."/>
            <person name="Zhao Q."/>
            <person name="Huang X."/>
            <person name="Zhao Y."/>
        </authorList>
    </citation>
    <scope>NUCLEOTIDE SEQUENCE</scope>
</reference>
<dbReference type="PROSITE" id="PS51294">
    <property type="entry name" value="HTH_MYB"/>
    <property type="match status" value="2"/>
</dbReference>
<dbReference type="PANTHER" id="PTHR45885">
    <property type="entry name" value="CELL DIVISION CYCLE 5-LIKE PROTEIN"/>
    <property type="match status" value="1"/>
</dbReference>
<evidence type="ECO:0000256" key="6">
    <source>
        <dbReference type="ARBA" id="ARBA00023054"/>
    </source>
</evidence>
<feature type="compositionally biased region" description="Basic residues" evidence="13">
    <location>
        <begin position="162"/>
        <end position="171"/>
    </location>
</feature>
<evidence type="ECO:0000256" key="11">
    <source>
        <dbReference type="ARBA" id="ARBA00023306"/>
    </source>
</evidence>
<evidence type="ECO:0000313" key="16">
    <source>
        <dbReference type="EMBL" id="CAD6235244.1"/>
    </source>
</evidence>
<evidence type="ECO:0000256" key="2">
    <source>
        <dbReference type="ARBA" id="ARBA00022664"/>
    </source>
</evidence>
<comment type="caution">
    <text evidence="16">The sequence shown here is derived from an EMBL/GenBank/DDBJ whole genome shotgun (WGS) entry which is preliminary data.</text>
</comment>
<feature type="region of interest" description="Disordered" evidence="13">
    <location>
        <begin position="596"/>
        <end position="623"/>
    </location>
</feature>
<evidence type="ECO:0008006" key="18">
    <source>
        <dbReference type="Google" id="ProtNLM"/>
    </source>
</evidence>
<dbReference type="GO" id="GO:0000974">
    <property type="term" value="C:Prp19 complex"/>
    <property type="evidence" value="ECO:0007669"/>
    <property type="project" value="InterPro"/>
</dbReference>
<keyword evidence="6 12" id="KW-0175">Coiled coil</keyword>
<keyword evidence="7" id="KW-0238">DNA-binding</keyword>
<name>A0A811P222_9POAL</name>
<dbReference type="GO" id="GO:0006355">
    <property type="term" value="P:regulation of DNA-templated transcription"/>
    <property type="evidence" value="ECO:0007669"/>
    <property type="project" value="UniProtKB-ARBA"/>
</dbReference>
<evidence type="ECO:0000256" key="12">
    <source>
        <dbReference type="SAM" id="Coils"/>
    </source>
</evidence>
<feature type="domain" description="HTH myb-type" evidence="15">
    <location>
        <begin position="2"/>
        <end position="53"/>
    </location>
</feature>
<dbReference type="AlphaFoldDB" id="A0A811P222"/>
<evidence type="ECO:0000256" key="5">
    <source>
        <dbReference type="ARBA" id="ARBA00022763"/>
    </source>
</evidence>
<evidence type="ECO:0000259" key="14">
    <source>
        <dbReference type="PROSITE" id="PS50090"/>
    </source>
</evidence>
<dbReference type="InterPro" id="IPR047240">
    <property type="entry name" value="SANT_CDC5L_II"/>
</dbReference>
<dbReference type="InterPro" id="IPR047242">
    <property type="entry name" value="CDC5L/Cef1"/>
</dbReference>
<sequence length="941" mass="106253">MRIMIKGGVWKNTEDEILKVAVMKYGKNQWARISSLLVRKSAKQCKARWYEWLDPSIKKTEWTREEDEKLLHLAKLMPTQWRTIAPIVGRTPSQCLERYEKLLDAACAKDENYEANDDPRKLRPGEIDPNPESKPARPDPVDMDEDEKEMLSEARARLANTRGKKAKRKAREKQLEEARRLASLQKRRELKAAGIDTRHRKRKRKGIDYNAEIPFEKRPPSGFYDTVGEDRPLEHVQFPTTIEELEGKRRADIEAQLRKQDITRNKILQRQDAPAAIMQANKLNDPEAVTKRSKLMLPPPQISDHELEEIAKMGNAGDPALADELGEGSTATRTLLASYSQTPRLGMTPLRTPQRTPAGKGDAIMMEAENLARLRESQTPLLGGDNPELHPSDFSGVTPRKEIQTPNPMATPLASPGPGITPRIGMTPSREGHSFGLTPRGTPFRDELRINEEVEMQDSTKLELRRQAELRRSLRSGFASIPQPKNEYQIVMPPITEDEKEEAEEKIEEDMSDILAREKAEEQARLEALLRKRSKVLQRSLPRLPAASVEILRQFLIRSGESRSRSTFVPPTSLEQADELINEELFRLLEHDNAKYPLDEKTQKEKKKGSKRQQNGGPLVPEIDDFDEDELKEASSIVEEEIQYLRVAMGHENESFENFVKAHDACQEDLMFFPTNNSYGLASVAGNADKISALQNEFETVKKRMDDEAKKASRLEQKIKLLTQGYQVRAGKLWSQVQDTFKQMDTAATELECFQELQKQEHLAASYRILNLTEEVNKQKALERTLQSRYGELVSGFQRIQEQLEEHKKQLKVQEAIEAENRAQEEEVAAPNHAAEEEDERKPLSSEEKSQQTSGATDEEAAGSKGTTEDQMDVNSANGDGGVVGPIPSAPDTEGDNNEVSIQEITNNTSSDCASTKNGTDKIDQAKLEGQDKAEADDSSC</sequence>
<feature type="domain" description="HTH myb-type" evidence="15">
    <location>
        <begin position="54"/>
        <end position="107"/>
    </location>
</feature>
<feature type="coiled-coil region" evidence="12">
    <location>
        <begin position="512"/>
        <end position="539"/>
    </location>
</feature>
<feature type="compositionally biased region" description="Basic and acidic residues" evidence="13">
    <location>
        <begin position="919"/>
        <end position="941"/>
    </location>
</feature>
<keyword evidence="2" id="KW-0507">mRNA processing</keyword>
<dbReference type="Proteomes" id="UP000604825">
    <property type="component" value="Unassembled WGS sequence"/>
</dbReference>
<dbReference type="CDD" id="cd00167">
    <property type="entry name" value="SANT"/>
    <property type="match status" value="1"/>
</dbReference>
<dbReference type="InterPro" id="IPR001005">
    <property type="entry name" value="SANT/Myb"/>
</dbReference>
<dbReference type="InterPro" id="IPR009057">
    <property type="entry name" value="Homeodomain-like_sf"/>
</dbReference>
<dbReference type="GO" id="GO:0005681">
    <property type="term" value="C:spliceosomal complex"/>
    <property type="evidence" value="ECO:0007669"/>
    <property type="project" value="UniProtKB-KW"/>
</dbReference>
<feature type="compositionally biased region" description="Basic and acidic residues" evidence="13">
    <location>
        <begin position="113"/>
        <end position="126"/>
    </location>
</feature>
<evidence type="ECO:0000256" key="7">
    <source>
        <dbReference type="ARBA" id="ARBA00023125"/>
    </source>
</evidence>
<gene>
    <name evidence="16" type="ORF">NCGR_LOCUS23510</name>
</gene>
<dbReference type="PROSITE" id="PS50090">
    <property type="entry name" value="MYB_LIKE"/>
    <property type="match status" value="2"/>
</dbReference>
<evidence type="ECO:0000256" key="9">
    <source>
        <dbReference type="ARBA" id="ARBA00023204"/>
    </source>
</evidence>
<dbReference type="Pfam" id="PF13921">
    <property type="entry name" value="Myb_DNA-bind_6"/>
    <property type="match status" value="1"/>
</dbReference>
<dbReference type="GO" id="GO:0000398">
    <property type="term" value="P:mRNA splicing, via spliceosome"/>
    <property type="evidence" value="ECO:0007669"/>
    <property type="project" value="InterPro"/>
</dbReference>
<evidence type="ECO:0000256" key="8">
    <source>
        <dbReference type="ARBA" id="ARBA00023187"/>
    </source>
</evidence>
<comment type="similarity">
    <text evidence="1">Belongs to the CEF1 family.</text>
</comment>
<keyword evidence="5" id="KW-0227">DNA damage</keyword>
<keyword evidence="9" id="KW-0234">DNA repair</keyword>
<dbReference type="GO" id="GO:0003677">
    <property type="term" value="F:DNA binding"/>
    <property type="evidence" value="ECO:0007669"/>
    <property type="project" value="UniProtKB-KW"/>
</dbReference>
<evidence type="ECO:0000313" key="17">
    <source>
        <dbReference type="Proteomes" id="UP000604825"/>
    </source>
</evidence>
<feature type="compositionally biased region" description="Basic and acidic residues" evidence="13">
    <location>
        <begin position="840"/>
        <end position="850"/>
    </location>
</feature>
<evidence type="ECO:0000256" key="3">
    <source>
        <dbReference type="ARBA" id="ARBA00022728"/>
    </source>
</evidence>
<dbReference type="InterPro" id="IPR017930">
    <property type="entry name" value="Myb_dom"/>
</dbReference>
<evidence type="ECO:0000256" key="13">
    <source>
        <dbReference type="SAM" id="MobiDB-lite"/>
    </source>
</evidence>
<evidence type="ECO:0000256" key="10">
    <source>
        <dbReference type="ARBA" id="ARBA00023242"/>
    </source>
</evidence>
<keyword evidence="4" id="KW-0677">Repeat</keyword>
<feature type="domain" description="Myb-like" evidence="14">
    <location>
        <begin position="2"/>
        <end position="53"/>
    </location>
</feature>
<accession>A0A811P222</accession>
<dbReference type="OrthoDB" id="1410009at2759"/>
<feature type="domain" description="Myb-like" evidence="14">
    <location>
        <begin position="54"/>
        <end position="103"/>
    </location>
</feature>
<evidence type="ECO:0000256" key="4">
    <source>
        <dbReference type="ARBA" id="ARBA00022737"/>
    </source>
</evidence>
<feature type="region of interest" description="Disordered" evidence="13">
    <location>
        <begin position="821"/>
        <end position="941"/>
    </location>
</feature>
<dbReference type="CDD" id="cd11659">
    <property type="entry name" value="SANT_CDC5_II"/>
    <property type="match status" value="1"/>
</dbReference>
<protein>
    <recommendedName>
        <fullName evidence="18">Cell division cycle 5-like protein</fullName>
    </recommendedName>
</protein>
<feature type="region of interest" description="Disordered" evidence="13">
    <location>
        <begin position="157"/>
        <end position="176"/>
    </location>
</feature>
<evidence type="ECO:0000259" key="15">
    <source>
        <dbReference type="PROSITE" id="PS51294"/>
    </source>
</evidence>
<dbReference type="Gene3D" id="1.10.10.60">
    <property type="entry name" value="Homeodomain-like"/>
    <property type="match status" value="2"/>
</dbReference>
<dbReference type="FunFam" id="1.10.10.60:FF:000021">
    <property type="entry name" value="CDC5 cell division cycle 5-like"/>
    <property type="match status" value="1"/>
</dbReference>
<keyword evidence="8" id="KW-0508">mRNA splicing</keyword>
<keyword evidence="10" id="KW-0539">Nucleus</keyword>
<proteinExistence type="inferred from homology"/>
<feature type="coiled-coil region" evidence="12">
    <location>
        <begin position="691"/>
        <end position="718"/>
    </location>
</feature>
<dbReference type="SUPFAM" id="SSF46689">
    <property type="entry name" value="Homeodomain-like"/>
    <property type="match status" value="1"/>
</dbReference>
<organism evidence="16 17">
    <name type="scientific">Miscanthus lutarioriparius</name>
    <dbReference type="NCBI Taxonomy" id="422564"/>
    <lineage>
        <taxon>Eukaryota</taxon>
        <taxon>Viridiplantae</taxon>
        <taxon>Streptophyta</taxon>
        <taxon>Embryophyta</taxon>
        <taxon>Tracheophyta</taxon>
        <taxon>Spermatophyta</taxon>
        <taxon>Magnoliopsida</taxon>
        <taxon>Liliopsida</taxon>
        <taxon>Poales</taxon>
        <taxon>Poaceae</taxon>
        <taxon>PACMAD clade</taxon>
        <taxon>Panicoideae</taxon>
        <taxon>Andropogonodae</taxon>
        <taxon>Andropogoneae</taxon>
        <taxon>Saccharinae</taxon>
        <taxon>Miscanthus</taxon>
    </lineage>
</organism>
<dbReference type="EMBL" id="CAJGYO010000006">
    <property type="protein sequence ID" value="CAD6235244.1"/>
    <property type="molecule type" value="Genomic_DNA"/>
</dbReference>
<dbReference type="InterPro" id="IPR021786">
    <property type="entry name" value="Cdc5p/Cef1_C"/>
</dbReference>
<dbReference type="FunFam" id="1.10.10.60:FF:000091">
    <property type="entry name" value="CDC5 cell division cycle 5-like"/>
    <property type="match status" value="1"/>
</dbReference>